<dbReference type="EnsemblMetazoa" id="CLYHEMT004888.1">
    <property type="protein sequence ID" value="CLYHEMP004888.1"/>
    <property type="gene ID" value="CLYHEMG004888"/>
</dbReference>
<organism evidence="11 12">
    <name type="scientific">Clytia hemisphaerica</name>
    <dbReference type="NCBI Taxonomy" id="252671"/>
    <lineage>
        <taxon>Eukaryota</taxon>
        <taxon>Metazoa</taxon>
        <taxon>Cnidaria</taxon>
        <taxon>Hydrozoa</taxon>
        <taxon>Hydroidolina</taxon>
        <taxon>Leptothecata</taxon>
        <taxon>Obeliida</taxon>
        <taxon>Clytiidae</taxon>
        <taxon>Clytia</taxon>
    </lineage>
</organism>
<dbReference type="PANTHER" id="PTHR46223">
    <property type="entry name" value="HISTONE-LYSINE N-METHYLTRANSFERASE SUV39H"/>
    <property type="match status" value="1"/>
</dbReference>
<dbReference type="PROSITE" id="PS50280">
    <property type="entry name" value="SET"/>
    <property type="match status" value="1"/>
</dbReference>
<dbReference type="SUPFAM" id="SSF82199">
    <property type="entry name" value="SET domain"/>
    <property type="match status" value="1"/>
</dbReference>
<evidence type="ECO:0000256" key="3">
    <source>
        <dbReference type="ARBA" id="ARBA00022603"/>
    </source>
</evidence>
<feature type="domain" description="Pre-SET" evidence="9">
    <location>
        <begin position="32"/>
        <end position="92"/>
    </location>
</feature>
<protein>
    <submittedName>
        <fullName evidence="11">Uncharacterized protein</fullName>
    </submittedName>
</protein>
<feature type="domain" description="Post-SET" evidence="10">
    <location>
        <begin position="228"/>
        <end position="244"/>
    </location>
</feature>
<evidence type="ECO:0000256" key="2">
    <source>
        <dbReference type="ARBA" id="ARBA00022454"/>
    </source>
</evidence>
<evidence type="ECO:0000256" key="7">
    <source>
        <dbReference type="ARBA" id="ARBA00022833"/>
    </source>
</evidence>
<dbReference type="AlphaFoldDB" id="A0A7M5WR79"/>
<dbReference type="OrthoDB" id="616263at2759"/>
<reference evidence="11" key="1">
    <citation type="submission" date="2021-01" db="UniProtKB">
        <authorList>
            <consortium name="EnsemblMetazoa"/>
        </authorList>
    </citation>
    <scope>IDENTIFICATION</scope>
</reference>
<evidence type="ECO:0000259" key="10">
    <source>
        <dbReference type="PROSITE" id="PS50868"/>
    </source>
</evidence>
<keyword evidence="12" id="KW-1185">Reference proteome</keyword>
<dbReference type="GO" id="GO:0005634">
    <property type="term" value="C:nucleus"/>
    <property type="evidence" value="ECO:0007669"/>
    <property type="project" value="InterPro"/>
</dbReference>
<evidence type="ECO:0000256" key="1">
    <source>
        <dbReference type="ARBA" id="ARBA00004286"/>
    </source>
</evidence>
<keyword evidence="2" id="KW-0158">Chromosome</keyword>
<keyword evidence="4" id="KW-0808">Transferase</keyword>
<evidence type="ECO:0000313" key="12">
    <source>
        <dbReference type="Proteomes" id="UP000594262"/>
    </source>
</evidence>
<accession>A0A7M5WR79</accession>
<evidence type="ECO:0000259" key="9">
    <source>
        <dbReference type="PROSITE" id="PS50867"/>
    </source>
</evidence>
<evidence type="ECO:0000313" key="11">
    <source>
        <dbReference type="EnsemblMetazoa" id="CLYHEMP004888.1"/>
    </source>
</evidence>
<dbReference type="Gene3D" id="2.170.270.10">
    <property type="entry name" value="SET domain"/>
    <property type="match status" value="1"/>
</dbReference>
<evidence type="ECO:0000256" key="4">
    <source>
        <dbReference type="ARBA" id="ARBA00022679"/>
    </source>
</evidence>
<dbReference type="GeneID" id="136798972"/>
<dbReference type="Proteomes" id="UP000594262">
    <property type="component" value="Unplaced"/>
</dbReference>
<dbReference type="GO" id="GO:0005694">
    <property type="term" value="C:chromosome"/>
    <property type="evidence" value="ECO:0007669"/>
    <property type="project" value="UniProtKB-SubCell"/>
</dbReference>
<sequence>MADSLCTTGEDFKLIDKCCNSPSFTSNGALEFGCCCENSCNDDDLCICLAQHRCFYDEKGILDVDEVSEPLYECNQCCECGQNCRNRVVQKGSNIKFKVTGTTNKGYGLITQEFIPKGKFVIEYIGERISKVEAANLLLLLHEQNASCYIYALLEHYGDSQFSYFVDATKTGNLARFINHSCEPNLILVPIRVNQIEPNFALFAAKDIVEDTELAFSYGNVDTRDGQKLKKCFCGAKCCKGFLPFSASITVK</sequence>
<dbReference type="InterPro" id="IPR001214">
    <property type="entry name" value="SET_dom"/>
</dbReference>
<dbReference type="GO" id="GO:0032259">
    <property type="term" value="P:methylation"/>
    <property type="evidence" value="ECO:0007669"/>
    <property type="project" value="UniProtKB-KW"/>
</dbReference>
<dbReference type="Pfam" id="PF00856">
    <property type="entry name" value="SET"/>
    <property type="match status" value="1"/>
</dbReference>
<comment type="subcellular location">
    <subcellularLocation>
        <location evidence="1">Chromosome</location>
    </subcellularLocation>
</comment>
<dbReference type="InterPro" id="IPR003616">
    <property type="entry name" value="Post-SET_dom"/>
</dbReference>
<feature type="domain" description="SET" evidence="8">
    <location>
        <begin position="93"/>
        <end position="219"/>
    </location>
</feature>
<dbReference type="RefSeq" id="XP_066911758.1">
    <property type="nucleotide sequence ID" value="XM_067055657.1"/>
</dbReference>
<evidence type="ECO:0000259" key="8">
    <source>
        <dbReference type="PROSITE" id="PS50280"/>
    </source>
</evidence>
<dbReference type="PROSITE" id="PS50867">
    <property type="entry name" value="PRE_SET"/>
    <property type="match status" value="1"/>
</dbReference>
<dbReference type="PROSITE" id="PS50868">
    <property type="entry name" value="POST_SET"/>
    <property type="match status" value="1"/>
</dbReference>
<keyword evidence="6" id="KW-0479">Metal-binding</keyword>
<keyword evidence="7" id="KW-0862">Zinc</keyword>
<keyword evidence="3" id="KW-0489">Methyltransferase</keyword>
<dbReference type="GO" id="GO:0042054">
    <property type="term" value="F:histone methyltransferase activity"/>
    <property type="evidence" value="ECO:0007669"/>
    <property type="project" value="InterPro"/>
</dbReference>
<dbReference type="PANTHER" id="PTHR46223:SF3">
    <property type="entry name" value="HISTONE-LYSINE N-METHYLTRANSFERASE SET-23"/>
    <property type="match status" value="1"/>
</dbReference>
<dbReference type="InterPro" id="IPR007728">
    <property type="entry name" value="Pre-SET_dom"/>
</dbReference>
<evidence type="ECO:0000256" key="5">
    <source>
        <dbReference type="ARBA" id="ARBA00022691"/>
    </source>
</evidence>
<dbReference type="SMART" id="SM00317">
    <property type="entry name" value="SET"/>
    <property type="match status" value="1"/>
</dbReference>
<dbReference type="GO" id="GO:0008270">
    <property type="term" value="F:zinc ion binding"/>
    <property type="evidence" value="ECO:0007669"/>
    <property type="project" value="InterPro"/>
</dbReference>
<name>A0A7M5WR79_9CNID</name>
<dbReference type="InterPro" id="IPR046341">
    <property type="entry name" value="SET_dom_sf"/>
</dbReference>
<keyword evidence="5" id="KW-0949">S-adenosyl-L-methionine</keyword>
<dbReference type="InterPro" id="IPR050973">
    <property type="entry name" value="H3K9_Histone-Lys_N-MTase"/>
</dbReference>
<evidence type="ECO:0000256" key="6">
    <source>
        <dbReference type="ARBA" id="ARBA00022723"/>
    </source>
</evidence>
<proteinExistence type="predicted"/>